<dbReference type="OrthoDB" id="2013972at2759"/>
<dbReference type="InterPro" id="IPR029063">
    <property type="entry name" value="SAM-dependent_MTases_sf"/>
</dbReference>
<gene>
    <name evidence="1" type="ORF">EMPS_05610</name>
</gene>
<reference evidence="1" key="1">
    <citation type="submission" date="2021-11" db="EMBL/GenBank/DDBJ databases">
        <authorList>
            <person name="Herlambang A."/>
            <person name="Guo Y."/>
            <person name="Takashima Y."/>
            <person name="Nishizawa T."/>
        </authorList>
    </citation>
    <scope>NUCLEOTIDE SEQUENCE</scope>
    <source>
        <strain evidence="1">E1425</strain>
    </source>
</reference>
<dbReference type="SUPFAM" id="SSF53335">
    <property type="entry name" value="S-adenosyl-L-methionine-dependent methyltransferases"/>
    <property type="match status" value="1"/>
</dbReference>
<name>A0A9P3LWN5_9FUNG</name>
<sequence>MIDVNCSSGEWALDMALKYPRTLVYALDPLLDTKHLPLRIPENCKFRRRDVRDQEGEFDLVHQKLGAFRTPIQEWTPHFAELRRLTRPGGWIQIAESNGMIVRGGVESLVVNRWVEKAALSSGLNPMQLVEALMPTILGAGLINVECYDFGIPLGDWAGARGQHAMRTYLEMVESLREEIIEMNRLERSVFEETILRMQDECLEENAELVIKVICAQKPPITDDLWRTPNVSMR</sequence>
<proteinExistence type="predicted"/>
<accession>A0A9P3LWN5</accession>
<protein>
    <recommendedName>
        <fullName evidence="3">Methyltransferase domain-containing protein</fullName>
    </recommendedName>
</protein>
<keyword evidence="2" id="KW-1185">Reference proteome</keyword>
<evidence type="ECO:0000313" key="1">
    <source>
        <dbReference type="EMBL" id="GJJ73252.1"/>
    </source>
</evidence>
<dbReference type="EMBL" id="BQFW01000007">
    <property type="protein sequence ID" value="GJJ73252.1"/>
    <property type="molecule type" value="Genomic_DNA"/>
</dbReference>
<dbReference type="AlphaFoldDB" id="A0A9P3LWN5"/>
<reference evidence="1" key="2">
    <citation type="journal article" date="2022" name="Microbiol. Resour. Announc.">
        <title>Whole-Genome Sequence of Entomortierella parvispora E1425, a Mucoromycotan Fungus Associated with Burkholderiaceae-Related Endosymbiotic Bacteria.</title>
        <authorList>
            <person name="Herlambang A."/>
            <person name="Guo Y."/>
            <person name="Takashima Y."/>
            <person name="Narisawa K."/>
            <person name="Ohta H."/>
            <person name="Nishizawa T."/>
        </authorList>
    </citation>
    <scope>NUCLEOTIDE SEQUENCE</scope>
    <source>
        <strain evidence="1">E1425</strain>
    </source>
</reference>
<dbReference type="Proteomes" id="UP000827284">
    <property type="component" value="Unassembled WGS sequence"/>
</dbReference>
<dbReference type="Gene3D" id="3.40.50.150">
    <property type="entry name" value="Vaccinia Virus protein VP39"/>
    <property type="match status" value="1"/>
</dbReference>
<comment type="caution">
    <text evidence="1">The sequence shown here is derived from an EMBL/GenBank/DDBJ whole genome shotgun (WGS) entry which is preliminary data.</text>
</comment>
<evidence type="ECO:0008006" key="3">
    <source>
        <dbReference type="Google" id="ProtNLM"/>
    </source>
</evidence>
<evidence type="ECO:0000313" key="2">
    <source>
        <dbReference type="Proteomes" id="UP000827284"/>
    </source>
</evidence>
<organism evidence="1 2">
    <name type="scientific">Entomortierella parvispora</name>
    <dbReference type="NCBI Taxonomy" id="205924"/>
    <lineage>
        <taxon>Eukaryota</taxon>
        <taxon>Fungi</taxon>
        <taxon>Fungi incertae sedis</taxon>
        <taxon>Mucoromycota</taxon>
        <taxon>Mortierellomycotina</taxon>
        <taxon>Mortierellomycetes</taxon>
        <taxon>Mortierellales</taxon>
        <taxon>Mortierellaceae</taxon>
        <taxon>Entomortierella</taxon>
    </lineage>
</organism>